<gene>
    <name evidence="1" type="ORF">CPAG_09268</name>
</gene>
<evidence type="ECO:0000313" key="1">
    <source>
        <dbReference type="EMBL" id="KMM72978.1"/>
    </source>
</evidence>
<dbReference type="EMBL" id="DS268114">
    <property type="protein sequence ID" value="KMM72978.1"/>
    <property type="molecule type" value="Genomic_DNA"/>
</dbReference>
<name>A0A0J6FRG7_COCPO</name>
<organism evidence="1 2">
    <name type="scientific">Coccidioides posadasii RMSCC 3488</name>
    <dbReference type="NCBI Taxonomy" id="454284"/>
    <lineage>
        <taxon>Eukaryota</taxon>
        <taxon>Fungi</taxon>
        <taxon>Dikarya</taxon>
        <taxon>Ascomycota</taxon>
        <taxon>Pezizomycotina</taxon>
        <taxon>Eurotiomycetes</taxon>
        <taxon>Eurotiomycetidae</taxon>
        <taxon>Onygenales</taxon>
        <taxon>Onygenaceae</taxon>
        <taxon>Coccidioides</taxon>
    </lineage>
</organism>
<protein>
    <submittedName>
        <fullName evidence="1">Uncharacterized protein</fullName>
    </submittedName>
</protein>
<evidence type="ECO:0000313" key="2">
    <source>
        <dbReference type="Proteomes" id="UP000054567"/>
    </source>
</evidence>
<dbReference type="VEuPathDB" id="FungiDB:CPAG_09268"/>
<reference evidence="2" key="3">
    <citation type="journal article" date="2010" name="Genome Res.">
        <title>Population genomic sequencing of Coccidioides fungi reveals recent hybridization and transposon control.</title>
        <authorList>
            <person name="Neafsey D.E."/>
            <person name="Barker B.M."/>
            <person name="Sharpton T.J."/>
            <person name="Stajich J.E."/>
            <person name="Park D.J."/>
            <person name="Whiston E."/>
            <person name="Hung C.-Y."/>
            <person name="McMahan C."/>
            <person name="White J."/>
            <person name="Sykes S."/>
            <person name="Heiman D."/>
            <person name="Young S."/>
            <person name="Zeng Q."/>
            <person name="Abouelleil A."/>
            <person name="Aftuck L."/>
            <person name="Bessette D."/>
            <person name="Brown A."/>
            <person name="FitzGerald M."/>
            <person name="Lui A."/>
            <person name="Macdonald J.P."/>
            <person name="Priest M."/>
            <person name="Orbach M.J."/>
            <person name="Galgiani J.N."/>
            <person name="Kirkland T.N."/>
            <person name="Cole G.T."/>
            <person name="Birren B.W."/>
            <person name="Henn M.R."/>
            <person name="Taylor J.W."/>
            <person name="Rounsley S.D."/>
        </authorList>
    </citation>
    <scope>NUCLEOTIDE SEQUENCE [LARGE SCALE GENOMIC DNA]</scope>
    <source>
        <strain evidence="2">RMSCC 3488</strain>
    </source>
</reference>
<accession>A0A0J6FRG7</accession>
<reference evidence="2" key="2">
    <citation type="journal article" date="2009" name="Genome Res.">
        <title>Comparative genomic analyses of the human fungal pathogens Coccidioides and their relatives.</title>
        <authorList>
            <person name="Sharpton T.J."/>
            <person name="Stajich J.E."/>
            <person name="Rounsley S.D."/>
            <person name="Gardner M.J."/>
            <person name="Wortman J.R."/>
            <person name="Jordar V.S."/>
            <person name="Maiti R."/>
            <person name="Kodira C.D."/>
            <person name="Neafsey D.E."/>
            <person name="Zeng Q."/>
            <person name="Hung C.-Y."/>
            <person name="McMahan C."/>
            <person name="Muszewska A."/>
            <person name="Grynberg M."/>
            <person name="Mandel M.A."/>
            <person name="Kellner E.M."/>
            <person name="Barker B.M."/>
            <person name="Galgiani J.N."/>
            <person name="Orbach M.J."/>
            <person name="Kirkland T.N."/>
            <person name="Cole G.T."/>
            <person name="Henn M.R."/>
            <person name="Birren B.W."/>
            <person name="Taylor J.W."/>
        </authorList>
    </citation>
    <scope>NUCLEOTIDE SEQUENCE [LARGE SCALE GENOMIC DNA]</scope>
    <source>
        <strain evidence="2">RMSCC 3488</strain>
    </source>
</reference>
<sequence>MTPGSSNEGHTKQLMGGLVSNRLFTLDSPPYIVALFAAVDPHRHKSWWSTNLVLMHNLQIYMFLIAGAVHSKTTSQPSEFSPVWYIKIFGGFRVAWGQLNDTSPQPWLRREV</sequence>
<dbReference type="AlphaFoldDB" id="A0A0J6FRG7"/>
<dbReference type="Proteomes" id="UP000054567">
    <property type="component" value="Unassembled WGS sequence"/>
</dbReference>
<reference evidence="1 2" key="1">
    <citation type="submission" date="2007-06" db="EMBL/GenBank/DDBJ databases">
        <title>The Genome Sequence of Coccidioides posadasii RMSCC_3488.</title>
        <authorList>
            <consortium name="Coccidioides Genome Resources Consortium"/>
            <consortium name="The Broad Institute Genome Sequencing Platform"/>
            <person name="Henn M.R."/>
            <person name="Sykes S."/>
            <person name="Young S."/>
            <person name="Jaffe D."/>
            <person name="Berlin A."/>
            <person name="Alvarez P."/>
            <person name="Butler J."/>
            <person name="Gnerre S."/>
            <person name="Grabherr M."/>
            <person name="Mauceli E."/>
            <person name="Brockman W."/>
            <person name="Kodira C."/>
            <person name="Alvarado L."/>
            <person name="Zeng Q."/>
            <person name="Crawford M."/>
            <person name="Antoine C."/>
            <person name="Devon K."/>
            <person name="Galgiani J."/>
            <person name="Orsborn K."/>
            <person name="Lewis M.L."/>
            <person name="Nusbaum C."/>
            <person name="Galagan J."/>
            <person name="Birren B."/>
        </authorList>
    </citation>
    <scope>NUCLEOTIDE SEQUENCE [LARGE SCALE GENOMIC DNA]</scope>
    <source>
        <strain evidence="1 2">RMSCC 3488</strain>
    </source>
</reference>
<proteinExistence type="predicted"/>